<dbReference type="Proteomes" id="UP000263642">
    <property type="component" value="Unassembled WGS sequence"/>
</dbReference>
<dbReference type="InterPro" id="IPR003672">
    <property type="entry name" value="CobN/Mg_chltase"/>
</dbReference>
<feature type="non-terminal residue" evidence="2">
    <location>
        <position position="181"/>
    </location>
</feature>
<dbReference type="PANTHER" id="PTHR44119:SF4">
    <property type="entry name" value="AEROBIC COBALTOCHELATASE SUBUNIT COBN"/>
    <property type="match status" value="1"/>
</dbReference>
<organism evidence="2 3">
    <name type="scientific">Gimesia maris</name>
    <dbReference type="NCBI Taxonomy" id="122"/>
    <lineage>
        <taxon>Bacteria</taxon>
        <taxon>Pseudomonadati</taxon>
        <taxon>Planctomycetota</taxon>
        <taxon>Planctomycetia</taxon>
        <taxon>Planctomycetales</taxon>
        <taxon>Planctomycetaceae</taxon>
        <taxon>Gimesia</taxon>
    </lineage>
</organism>
<accession>A0A3D3R308</accession>
<evidence type="ECO:0000313" key="2">
    <source>
        <dbReference type="EMBL" id="HCO22377.1"/>
    </source>
</evidence>
<reference evidence="2 3" key="1">
    <citation type="journal article" date="2018" name="Nat. Biotechnol.">
        <title>A standardized bacterial taxonomy based on genome phylogeny substantially revises the tree of life.</title>
        <authorList>
            <person name="Parks D.H."/>
            <person name="Chuvochina M."/>
            <person name="Waite D.W."/>
            <person name="Rinke C."/>
            <person name="Skarshewski A."/>
            <person name="Chaumeil P.A."/>
            <person name="Hugenholtz P."/>
        </authorList>
    </citation>
    <scope>NUCLEOTIDE SEQUENCE [LARGE SCALE GENOMIC DNA]</scope>
    <source>
        <strain evidence="2">UBA9375</strain>
    </source>
</reference>
<protein>
    <submittedName>
        <fullName evidence="2">Cobalamin biosynthesis protein CobN</fullName>
    </submittedName>
</protein>
<name>A0A3D3R308_9PLAN</name>
<feature type="non-terminal residue" evidence="2">
    <location>
        <position position="1"/>
    </location>
</feature>
<dbReference type="EMBL" id="DQAY01000029">
    <property type="protein sequence ID" value="HCO22377.1"/>
    <property type="molecule type" value="Genomic_DNA"/>
</dbReference>
<dbReference type="PANTHER" id="PTHR44119">
    <property type="entry name" value="MAGNESIUM-CHELATASE SUBUNIT CHLH, CHLOROPLASTIC"/>
    <property type="match status" value="1"/>
</dbReference>
<proteinExistence type="predicted"/>
<evidence type="ECO:0000313" key="3">
    <source>
        <dbReference type="Proteomes" id="UP000263642"/>
    </source>
</evidence>
<dbReference type="Pfam" id="PF02514">
    <property type="entry name" value="CobN-Mg_chel"/>
    <property type="match status" value="1"/>
</dbReference>
<comment type="caution">
    <text evidence="2">The sequence shown here is derived from an EMBL/GenBank/DDBJ whole genome shotgun (WGS) entry which is preliminary data.</text>
</comment>
<sequence>SPPWISKIRSWSDRTRSPLSNKYNWYKGGSLSLAIKHLTGKEPEWFFSDVRDPDQASMVNAEDALRKDYRVRLFNRKWIEGMMKEGYAGADQIAVHVSNTMGWKIMRENSVTDETWNEIVDIYIRDKRNLNIRKWFESENPFAYQEVTEILLESARKEYWKPSPETLQEVATEYAKSVARH</sequence>
<feature type="domain" description="CobN/magnesium chelatase" evidence="1">
    <location>
        <begin position="23"/>
        <end position="167"/>
    </location>
</feature>
<gene>
    <name evidence="2" type="ORF">DIT97_04685</name>
</gene>
<evidence type="ECO:0000259" key="1">
    <source>
        <dbReference type="Pfam" id="PF02514"/>
    </source>
</evidence>
<dbReference type="AlphaFoldDB" id="A0A3D3R308"/>